<evidence type="ECO:0000313" key="1">
    <source>
        <dbReference type="EMBL" id="KAK9276089.1"/>
    </source>
</evidence>
<sequence length="93" mass="10952">MPQSGDYFPKFLIGPPYIYCHIKKYTSTQKPQIYPVNAGYTETKKDLEKMVQKIDKDGDRLNRFECIHQTEHQWLQFSRSDGEFKGLIHGLRA</sequence>
<accession>A0AAP0REJ4</accession>
<organism evidence="1 2">
    <name type="scientific">Liquidambar formosana</name>
    <name type="common">Formosan gum</name>
    <dbReference type="NCBI Taxonomy" id="63359"/>
    <lineage>
        <taxon>Eukaryota</taxon>
        <taxon>Viridiplantae</taxon>
        <taxon>Streptophyta</taxon>
        <taxon>Embryophyta</taxon>
        <taxon>Tracheophyta</taxon>
        <taxon>Spermatophyta</taxon>
        <taxon>Magnoliopsida</taxon>
        <taxon>eudicotyledons</taxon>
        <taxon>Gunneridae</taxon>
        <taxon>Pentapetalae</taxon>
        <taxon>Saxifragales</taxon>
        <taxon>Altingiaceae</taxon>
        <taxon>Liquidambar</taxon>
    </lineage>
</organism>
<evidence type="ECO:0000313" key="2">
    <source>
        <dbReference type="Proteomes" id="UP001415857"/>
    </source>
</evidence>
<dbReference type="EMBL" id="JBBPBK010000010">
    <property type="protein sequence ID" value="KAK9276089.1"/>
    <property type="molecule type" value="Genomic_DNA"/>
</dbReference>
<comment type="caution">
    <text evidence="1">The sequence shown here is derived from an EMBL/GenBank/DDBJ whole genome shotgun (WGS) entry which is preliminary data.</text>
</comment>
<dbReference type="AlphaFoldDB" id="A0AAP0REJ4"/>
<name>A0AAP0REJ4_LIQFO</name>
<dbReference type="Proteomes" id="UP001415857">
    <property type="component" value="Unassembled WGS sequence"/>
</dbReference>
<keyword evidence="2" id="KW-1185">Reference proteome</keyword>
<proteinExistence type="predicted"/>
<protein>
    <submittedName>
        <fullName evidence="1">Uncharacterized protein</fullName>
    </submittedName>
</protein>
<reference evidence="1 2" key="1">
    <citation type="journal article" date="2024" name="Plant J.">
        <title>Genome sequences and population genomics reveal climatic adaptation and genomic divergence between two closely related sweetgum species.</title>
        <authorList>
            <person name="Xu W.Q."/>
            <person name="Ren C.Q."/>
            <person name="Zhang X.Y."/>
            <person name="Comes H.P."/>
            <person name="Liu X.H."/>
            <person name="Li Y.G."/>
            <person name="Kettle C.J."/>
            <person name="Jalonen R."/>
            <person name="Gaisberger H."/>
            <person name="Ma Y.Z."/>
            <person name="Qiu Y.X."/>
        </authorList>
    </citation>
    <scope>NUCLEOTIDE SEQUENCE [LARGE SCALE GENOMIC DNA]</scope>
    <source>
        <strain evidence="1">Hangzhou</strain>
    </source>
</reference>
<gene>
    <name evidence="1" type="ORF">L1049_005620</name>
</gene>